<organism evidence="2 3">
    <name type="scientific">Nocardiopsis composta</name>
    <dbReference type="NCBI Taxonomy" id="157465"/>
    <lineage>
        <taxon>Bacteria</taxon>
        <taxon>Bacillati</taxon>
        <taxon>Actinomycetota</taxon>
        <taxon>Actinomycetes</taxon>
        <taxon>Streptosporangiales</taxon>
        <taxon>Nocardiopsidaceae</taxon>
        <taxon>Nocardiopsis</taxon>
    </lineage>
</organism>
<dbReference type="EMBL" id="JACHDB010000001">
    <property type="protein sequence ID" value="MBB5434025.1"/>
    <property type="molecule type" value="Genomic_DNA"/>
</dbReference>
<proteinExistence type="predicted"/>
<feature type="domain" description="DUF397" evidence="1">
    <location>
        <begin position="8"/>
        <end position="59"/>
    </location>
</feature>
<sequence>MHSFPDGASWRTSSYTQQQNCVEVADAPGVTAIRDTKNRERGALLFSSGEWQALVEGAKHDRF</sequence>
<reference evidence="2 3" key="1">
    <citation type="submission" date="2020-08" db="EMBL/GenBank/DDBJ databases">
        <title>Sequencing the genomes of 1000 actinobacteria strains.</title>
        <authorList>
            <person name="Klenk H.-P."/>
        </authorList>
    </citation>
    <scope>NUCLEOTIDE SEQUENCE [LARGE SCALE GENOMIC DNA]</scope>
    <source>
        <strain evidence="2 3">DSM 44551</strain>
    </source>
</reference>
<evidence type="ECO:0000313" key="2">
    <source>
        <dbReference type="EMBL" id="MBB5434025.1"/>
    </source>
</evidence>
<keyword evidence="3" id="KW-1185">Reference proteome</keyword>
<dbReference type="InterPro" id="IPR007278">
    <property type="entry name" value="DUF397"/>
</dbReference>
<evidence type="ECO:0000313" key="3">
    <source>
        <dbReference type="Proteomes" id="UP000572635"/>
    </source>
</evidence>
<dbReference type="Proteomes" id="UP000572635">
    <property type="component" value="Unassembled WGS sequence"/>
</dbReference>
<gene>
    <name evidence="2" type="ORF">HDA36_004109</name>
</gene>
<dbReference type="RefSeq" id="WP_184394293.1">
    <property type="nucleotide sequence ID" value="NZ_BAAAJD010000124.1"/>
</dbReference>
<accession>A0A7W8QQF5</accession>
<comment type="caution">
    <text evidence="2">The sequence shown here is derived from an EMBL/GenBank/DDBJ whole genome shotgun (WGS) entry which is preliminary data.</text>
</comment>
<evidence type="ECO:0000259" key="1">
    <source>
        <dbReference type="Pfam" id="PF04149"/>
    </source>
</evidence>
<dbReference type="Pfam" id="PF04149">
    <property type="entry name" value="DUF397"/>
    <property type="match status" value="1"/>
</dbReference>
<dbReference type="AlphaFoldDB" id="A0A7W8QQF5"/>
<name>A0A7W8QQF5_9ACTN</name>
<protein>
    <recommendedName>
        <fullName evidence="1">DUF397 domain-containing protein</fullName>
    </recommendedName>
</protein>